<dbReference type="EC" id="2.3.1.1" evidence="10"/>
<dbReference type="GO" id="GO:0006526">
    <property type="term" value="P:L-arginine biosynthetic process"/>
    <property type="evidence" value="ECO:0007669"/>
    <property type="project" value="UniProtKB-UniRule"/>
</dbReference>
<evidence type="ECO:0000256" key="3">
    <source>
        <dbReference type="ARBA" id="ARBA00022571"/>
    </source>
</evidence>
<keyword evidence="8 10" id="KW-0012">Acyltransferase</keyword>
<feature type="chain" id="PRO_5023421358" description="Arginine biosynthesis bifunctional protein ArgJ beta chain" evidence="10">
    <location>
        <begin position="189"/>
        <end position="406"/>
    </location>
</feature>
<comment type="function">
    <text evidence="10">Catalyzes two activities which are involved in the cyclic version of arginine biosynthesis: the synthesis of N-acetylglutamate from glutamate and acetyl-CoA as the acetyl donor, and of ornithine by transacetylation between N(2)-acetylornithine and glutamate.</text>
</comment>
<dbReference type="EC" id="2.3.1.35" evidence="10"/>
<feature type="binding site" evidence="10">
    <location>
        <position position="178"/>
    </location>
    <ligand>
        <name>substrate</name>
    </ligand>
</feature>
<dbReference type="InterPro" id="IPR002813">
    <property type="entry name" value="Arg_biosynth_ArgJ"/>
</dbReference>
<dbReference type="UniPathway" id="UPA00068">
    <property type="reaction ID" value="UER00106"/>
</dbReference>
<dbReference type="FunFam" id="3.10.20.340:FF:000001">
    <property type="entry name" value="Arginine biosynthesis bifunctional protein ArgJ, chloroplastic"/>
    <property type="match status" value="1"/>
</dbReference>
<evidence type="ECO:0000256" key="7">
    <source>
        <dbReference type="ARBA" id="ARBA00023268"/>
    </source>
</evidence>
<dbReference type="EMBL" id="LR130778">
    <property type="protein sequence ID" value="VDN48863.1"/>
    <property type="molecule type" value="Genomic_DNA"/>
</dbReference>
<evidence type="ECO:0000256" key="8">
    <source>
        <dbReference type="ARBA" id="ARBA00023315"/>
    </source>
</evidence>
<accession>A0A3P7PFP2</accession>
<keyword evidence="4 10" id="KW-0028">Amino-acid biosynthesis</keyword>
<dbReference type="FunFam" id="3.60.70.12:FF:000001">
    <property type="entry name" value="Arginine biosynthesis bifunctional protein ArgJ, chloroplastic"/>
    <property type="match status" value="1"/>
</dbReference>
<organism evidence="11 12">
    <name type="scientific">Petrocella atlantisensis</name>
    <dbReference type="NCBI Taxonomy" id="2173034"/>
    <lineage>
        <taxon>Bacteria</taxon>
        <taxon>Bacillati</taxon>
        <taxon>Bacillota</taxon>
        <taxon>Clostridia</taxon>
        <taxon>Lachnospirales</taxon>
        <taxon>Vallitaleaceae</taxon>
        <taxon>Petrocella</taxon>
    </lineage>
</organism>
<comment type="subunit">
    <text evidence="2 10">Heterotetramer of two alpha and two beta chains.</text>
</comment>
<comment type="subcellular location">
    <subcellularLocation>
        <location evidence="10">Cytoplasm</location>
    </subcellularLocation>
</comment>
<dbReference type="PANTHER" id="PTHR23100">
    <property type="entry name" value="ARGININE BIOSYNTHESIS BIFUNCTIONAL PROTEIN ARGJ"/>
    <property type="match status" value="1"/>
</dbReference>
<feature type="site" description="Involved in the stabilization of negative charge on the oxyanion by the formation of the oxyanion hole" evidence="10">
    <location>
        <position position="113"/>
    </location>
</feature>
<keyword evidence="6 10" id="KW-0068">Autocatalytic cleavage</keyword>
<dbReference type="Gene3D" id="3.30.2330.10">
    <property type="entry name" value="arginine biosynthesis bifunctional protein suprefamily"/>
    <property type="match status" value="1"/>
</dbReference>
<gene>
    <name evidence="10 11" type="primary">argJ</name>
    <name evidence="11" type="ORF">PATL70BA_2953</name>
</gene>
<dbReference type="Gene3D" id="3.60.70.12">
    <property type="entry name" value="L-amino peptidase D-ALA esterase/amidase"/>
    <property type="match status" value="1"/>
</dbReference>
<dbReference type="GO" id="GO:0006592">
    <property type="term" value="P:ornithine biosynthetic process"/>
    <property type="evidence" value="ECO:0007669"/>
    <property type="project" value="TreeGrafter"/>
</dbReference>
<evidence type="ECO:0000256" key="1">
    <source>
        <dbReference type="ARBA" id="ARBA00006774"/>
    </source>
</evidence>
<keyword evidence="10" id="KW-0963">Cytoplasm</keyword>
<feature type="binding site" evidence="10">
    <location>
        <position position="406"/>
    </location>
    <ligand>
        <name>substrate</name>
    </ligand>
</feature>
<comment type="similarity">
    <text evidence="1 10">Belongs to the ArgJ family.</text>
</comment>
<dbReference type="Proteomes" id="UP000279029">
    <property type="component" value="Chromosome"/>
</dbReference>
<evidence type="ECO:0000256" key="2">
    <source>
        <dbReference type="ARBA" id="ARBA00011475"/>
    </source>
</evidence>
<feature type="chain" id="PRO_5023421359" description="Arginine biosynthesis bifunctional protein ArgJ alpha chain" evidence="10">
    <location>
        <begin position="1"/>
        <end position="188"/>
    </location>
</feature>
<evidence type="ECO:0000256" key="10">
    <source>
        <dbReference type="HAMAP-Rule" id="MF_01106"/>
    </source>
</evidence>
<feature type="site" description="Cleavage; by autolysis" evidence="10">
    <location>
        <begin position="188"/>
        <end position="189"/>
    </location>
</feature>
<comment type="catalytic activity">
    <reaction evidence="10">
        <text>L-glutamate + acetyl-CoA = N-acetyl-L-glutamate + CoA + H(+)</text>
        <dbReference type="Rhea" id="RHEA:24292"/>
        <dbReference type="ChEBI" id="CHEBI:15378"/>
        <dbReference type="ChEBI" id="CHEBI:29985"/>
        <dbReference type="ChEBI" id="CHEBI:44337"/>
        <dbReference type="ChEBI" id="CHEBI:57287"/>
        <dbReference type="ChEBI" id="CHEBI:57288"/>
        <dbReference type="EC" id="2.3.1.1"/>
    </reaction>
</comment>
<dbReference type="SUPFAM" id="SSF56266">
    <property type="entry name" value="DmpA/ArgJ-like"/>
    <property type="match status" value="1"/>
</dbReference>
<dbReference type="OrthoDB" id="9804242at2"/>
<keyword evidence="7 10" id="KW-0511">Multifunctional enzyme</keyword>
<dbReference type="KEGG" id="cbar:PATL70BA_2953"/>
<dbReference type="AlphaFoldDB" id="A0A3P7PFP2"/>
<comment type="catalytic activity">
    <reaction evidence="9 10">
        <text>N(2)-acetyl-L-ornithine + L-glutamate = N-acetyl-L-glutamate + L-ornithine</text>
        <dbReference type="Rhea" id="RHEA:15349"/>
        <dbReference type="ChEBI" id="CHEBI:29985"/>
        <dbReference type="ChEBI" id="CHEBI:44337"/>
        <dbReference type="ChEBI" id="CHEBI:46911"/>
        <dbReference type="ChEBI" id="CHEBI:57805"/>
        <dbReference type="EC" id="2.3.1.35"/>
    </reaction>
</comment>
<sequence>MKTVQGGITAAKGFSAHGAHIGIKRKRNDLAMIVSEVPALYSGTFTTNVVKAAPVIWNMEIYKHKHPVMAIVVNSGNANACTGDQGDVDNERMAMTLAKGLGIKKENVLVGSTGVIGVELPIEKIIKGIEENICHVKTGYEAGRLAAEAICTTDTFTKEVAVEIEIGGKTVTIGGMAKGSGMIHPNMATMLSYVTTDVAISFDMLDQAVKDSVEDAYNMISVDGDTSTNDMCTVIANGMAGNDIIVEEHEDYLTFKKALDYVNKTLAKLIVKDGEGASKFIEVNMYGTRSKKEAQVLAMSVITSNLVKTAFFGNDANWGRVLCAMGYSGVKFDAKKVTLKYESIAGTIDLMVNGVPQKFDEERAFDIIKEKEVTVNVFLEEGTSKGTAWGCDLSYEYVKINGEYRT</sequence>
<dbReference type="InterPro" id="IPR016117">
    <property type="entry name" value="ArgJ-like_dom_sf"/>
</dbReference>
<dbReference type="InterPro" id="IPR042195">
    <property type="entry name" value="ArgJ_beta_C"/>
</dbReference>
<comment type="pathway">
    <text evidence="10">Amino-acid biosynthesis; L-arginine biosynthesis; N(2)-acetyl-L-ornithine from L-glutamate: step 1/4.</text>
</comment>
<name>A0A3P7PFP2_9FIRM</name>
<dbReference type="GO" id="GO:0005737">
    <property type="term" value="C:cytoplasm"/>
    <property type="evidence" value="ECO:0007669"/>
    <property type="project" value="UniProtKB-SubCell"/>
</dbReference>
<dbReference type="PANTHER" id="PTHR23100:SF0">
    <property type="entry name" value="ARGININE BIOSYNTHESIS BIFUNCTIONAL PROTEIN ARGJ, MITOCHONDRIAL"/>
    <property type="match status" value="1"/>
</dbReference>
<feature type="site" description="Involved in the stabilization of negative charge on the oxyanion by the formation of the oxyanion hole" evidence="10">
    <location>
        <position position="114"/>
    </location>
</feature>
<dbReference type="Pfam" id="PF01960">
    <property type="entry name" value="ArgJ"/>
    <property type="match status" value="1"/>
</dbReference>
<feature type="binding site" evidence="10">
    <location>
        <position position="275"/>
    </location>
    <ligand>
        <name>substrate</name>
    </ligand>
</feature>
<evidence type="ECO:0000313" key="12">
    <source>
        <dbReference type="Proteomes" id="UP000279029"/>
    </source>
</evidence>
<dbReference type="Gene3D" id="3.10.20.340">
    <property type="entry name" value="ArgJ beta chain, C-terminal domain"/>
    <property type="match status" value="1"/>
</dbReference>
<dbReference type="NCBIfam" id="NF003802">
    <property type="entry name" value="PRK05388.1"/>
    <property type="match status" value="1"/>
</dbReference>
<proteinExistence type="inferred from homology"/>
<keyword evidence="12" id="KW-1185">Reference proteome</keyword>
<comment type="pathway">
    <text evidence="10">Amino-acid biosynthesis; L-arginine biosynthesis; L-ornithine and N-acetyl-L-glutamate from L-glutamate and N(2)-acetyl-L-ornithine (cyclic): step 1/1.</text>
</comment>
<keyword evidence="5 10" id="KW-0808">Transferase</keyword>
<evidence type="ECO:0000256" key="6">
    <source>
        <dbReference type="ARBA" id="ARBA00022813"/>
    </source>
</evidence>
<feature type="binding site" evidence="10">
    <location>
        <position position="401"/>
    </location>
    <ligand>
        <name>substrate</name>
    </ligand>
</feature>
<dbReference type="GO" id="GO:0004358">
    <property type="term" value="F:L-glutamate N-acetyltransferase activity, acting on acetyl-L-ornithine as donor"/>
    <property type="evidence" value="ECO:0007669"/>
    <property type="project" value="UniProtKB-UniRule"/>
</dbReference>
<dbReference type="RefSeq" id="WP_125137934.1">
    <property type="nucleotide sequence ID" value="NZ_LR130778.1"/>
</dbReference>
<dbReference type="HAMAP" id="MF_01106">
    <property type="entry name" value="ArgJ"/>
    <property type="match status" value="1"/>
</dbReference>
<dbReference type="NCBIfam" id="TIGR00120">
    <property type="entry name" value="ArgJ"/>
    <property type="match status" value="1"/>
</dbReference>
<feature type="binding site" evidence="10">
    <location>
        <position position="152"/>
    </location>
    <ligand>
        <name>substrate</name>
    </ligand>
</feature>
<dbReference type="GO" id="GO:0004042">
    <property type="term" value="F:L-glutamate N-acetyltransferase activity"/>
    <property type="evidence" value="ECO:0007669"/>
    <property type="project" value="UniProtKB-UniRule"/>
</dbReference>
<dbReference type="CDD" id="cd02152">
    <property type="entry name" value="OAT"/>
    <property type="match status" value="1"/>
</dbReference>
<evidence type="ECO:0000256" key="4">
    <source>
        <dbReference type="ARBA" id="ARBA00022605"/>
    </source>
</evidence>
<evidence type="ECO:0000256" key="9">
    <source>
        <dbReference type="ARBA" id="ARBA00049439"/>
    </source>
</evidence>
<evidence type="ECO:0000256" key="5">
    <source>
        <dbReference type="ARBA" id="ARBA00022679"/>
    </source>
</evidence>
<feature type="binding site" evidence="10">
    <location>
        <position position="189"/>
    </location>
    <ligand>
        <name>substrate</name>
    </ligand>
</feature>
<keyword evidence="3 10" id="KW-0055">Arginine biosynthesis</keyword>
<evidence type="ECO:0000313" key="11">
    <source>
        <dbReference type="EMBL" id="VDN48863.1"/>
    </source>
</evidence>
<protein>
    <recommendedName>
        <fullName evidence="10">Arginine biosynthesis bifunctional protein ArgJ</fullName>
    </recommendedName>
    <domain>
        <recommendedName>
            <fullName evidence="10">Glutamate N-acetyltransferase</fullName>
            <ecNumber evidence="10">2.3.1.35</ecNumber>
        </recommendedName>
        <alternativeName>
            <fullName evidence="10">Ornithine acetyltransferase</fullName>
            <shortName evidence="10">OATase</shortName>
        </alternativeName>
        <alternativeName>
            <fullName evidence="10">Ornithine transacetylase</fullName>
        </alternativeName>
    </domain>
    <domain>
        <recommendedName>
            <fullName evidence="10">Amino-acid acetyltransferase</fullName>
            <ecNumber evidence="10">2.3.1.1</ecNumber>
        </recommendedName>
        <alternativeName>
            <fullName evidence="10">N-acetylglutamate synthase</fullName>
            <shortName evidence="10">AGSase</shortName>
        </alternativeName>
    </domain>
    <component>
        <recommendedName>
            <fullName evidence="10">Arginine biosynthesis bifunctional protein ArgJ alpha chain</fullName>
        </recommendedName>
    </component>
    <component>
        <recommendedName>
            <fullName evidence="10">Arginine biosynthesis bifunctional protein ArgJ beta chain</fullName>
        </recommendedName>
    </component>
</protein>
<reference evidence="11 12" key="1">
    <citation type="submission" date="2018-09" db="EMBL/GenBank/DDBJ databases">
        <authorList>
            <person name="Postec A."/>
        </authorList>
    </citation>
    <scope>NUCLEOTIDE SEQUENCE [LARGE SCALE GENOMIC DNA]</scope>
    <source>
        <strain evidence="11">70B-A</strain>
    </source>
</reference>
<feature type="active site" description="Nucleophile" evidence="10">
    <location>
        <position position="189"/>
    </location>
</feature>